<dbReference type="GO" id="GO:0070402">
    <property type="term" value="F:NADPH binding"/>
    <property type="evidence" value="ECO:0007669"/>
    <property type="project" value="TreeGrafter"/>
</dbReference>
<evidence type="ECO:0000313" key="3">
    <source>
        <dbReference type="EMBL" id="RUP47609.1"/>
    </source>
</evidence>
<evidence type="ECO:0000313" key="4">
    <source>
        <dbReference type="Proteomes" id="UP000268093"/>
    </source>
</evidence>
<dbReference type="Proteomes" id="UP000268093">
    <property type="component" value="Unassembled WGS sequence"/>
</dbReference>
<organism evidence="3 4">
    <name type="scientific">Jimgerdemannia flammicorona</name>
    <dbReference type="NCBI Taxonomy" id="994334"/>
    <lineage>
        <taxon>Eukaryota</taxon>
        <taxon>Fungi</taxon>
        <taxon>Fungi incertae sedis</taxon>
        <taxon>Mucoromycota</taxon>
        <taxon>Mucoromycotina</taxon>
        <taxon>Endogonomycetes</taxon>
        <taxon>Endogonales</taxon>
        <taxon>Endogonaceae</taxon>
        <taxon>Jimgerdemannia</taxon>
    </lineage>
</organism>
<reference evidence="3 4" key="1">
    <citation type="journal article" date="2018" name="New Phytol.">
        <title>Phylogenomics of Endogonaceae and evolution of mycorrhizas within Mucoromycota.</title>
        <authorList>
            <person name="Chang Y."/>
            <person name="Desiro A."/>
            <person name="Na H."/>
            <person name="Sandor L."/>
            <person name="Lipzen A."/>
            <person name="Clum A."/>
            <person name="Barry K."/>
            <person name="Grigoriev I.V."/>
            <person name="Martin F.M."/>
            <person name="Stajich J.E."/>
            <person name="Smith M.E."/>
            <person name="Bonito G."/>
            <person name="Spatafora J.W."/>
        </authorList>
    </citation>
    <scope>NUCLEOTIDE SEQUENCE [LARGE SCALE GENOMIC DNA]</scope>
    <source>
        <strain evidence="3 4">GMNB39</strain>
    </source>
</reference>
<dbReference type="Pfam" id="PF13602">
    <property type="entry name" value="ADH_zinc_N_2"/>
    <property type="match status" value="1"/>
</dbReference>
<comment type="caution">
    <text evidence="3">The sequence shown here is derived from an EMBL/GenBank/DDBJ whole genome shotgun (WGS) entry which is preliminary data.</text>
</comment>
<dbReference type="GO" id="GO:0003960">
    <property type="term" value="F:quinone reductase (NADPH) activity"/>
    <property type="evidence" value="ECO:0007669"/>
    <property type="project" value="TreeGrafter"/>
</dbReference>
<evidence type="ECO:0000256" key="2">
    <source>
        <dbReference type="ARBA" id="ARBA00023002"/>
    </source>
</evidence>
<dbReference type="AlphaFoldDB" id="A0A433D9S4"/>
<dbReference type="OrthoDB" id="48317at2759"/>
<dbReference type="PANTHER" id="PTHR48106">
    <property type="entry name" value="QUINONE OXIDOREDUCTASE PIG3-RELATED"/>
    <property type="match status" value="1"/>
</dbReference>
<dbReference type="Gene3D" id="3.40.50.720">
    <property type="entry name" value="NAD(P)-binding Rossmann-like Domain"/>
    <property type="match status" value="1"/>
</dbReference>
<keyword evidence="4" id="KW-1185">Reference proteome</keyword>
<dbReference type="PANTHER" id="PTHR48106:SF13">
    <property type="entry name" value="QUINONE OXIDOREDUCTASE-RELATED"/>
    <property type="match status" value="1"/>
</dbReference>
<dbReference type="EMBL" id="RBNI01004333">
    <property type="protein sequence ID" value="RUP47609.1"/>
    <property type="molecule type" value="Genomic_DNA"/>
</dbReference>
<sequence length="75" mass="8714">MSLGPKSITLTRPMVTHYIEDPAEYQQRAKDVFQWLKEGIIRFTYTKFPLAQAKEAHEALENRKTTGKLLLVIDH</sequence>
<name>A0A433D9S4_9FUNG</name>
<dbReference type="Gene3D" id="3.90.180.10">
    <property type="entry name" value="Medium-chain alcohol dehydrogenases, catalytic domain"/>
    <property type="match status" value="1"/>
</dbReference>
<evidence type="ECO:0008006" key="5">
    <source>
        <dbReference type="Google" id="ProtNLM"/>
    </source>
</evidence>
<accession>A0A433D9S4</accession>
<dbReference type="GO" id="GO:0035925">
    <property type="term" value="F:mRNA 3'-UTR AU-rich region binding"/>
    <property type="evidence" value="ECO:0007669"/>
    <property type="project" value="TreeGrafter"/>
</dbReference>
<protein>
    <recommendedName>
        <fullName evidence="5">Quinone oxidoreductase</fullName>
    </recommendedName>
</protein>
<keyword evidence="1" id="KW-0521">NADP</keyword>
<proteinExistence type="predicted"/>
<keyword evidence="2" id="KW-0560">Oxidoreductase</keyword>
<dbReference type="GO" id="GO:0005829">
    <property type="term" value="C:cytosol"/>
    <property type="evidence" value="ECO:0007669"/>
    <property type="project" value="TreeGrafter"/>
</dbReference>
<gene>
    <name evidence="3" type="ORF">BC936DRAFT_145536</name>
</gene>
<evidence type="ECO:0000256" key="1">
    <source>
        <dbReference type="ARBA" id="ARBA00022857"/>
    </source>
</evidence>